<proteinExistence type="predicted"/>
<accession>A0A5C1YFL1</accession>
<dbReference type="AlphaFoldDB" id="A0A5C1YFL1"/>
<dbReference type="Proteomes" id="UP000324678">
    <property type="component" value="Chromosome"/>
</dbReference>
<evidence type="ECO:0000313" key="2">
    <source>
        <dbReference type="Proteomes" id="UP000324678"/>
    </source>
</evidence>
<dbReference type="OrthoDB" id="4577644at2"/>
<name>A0A5C1YFL1_9MICO</name>
<dbReference type="EMBL" id="CP043505">
    <property type="protein sequence ID" value="QEO14976.1"/>
    <property type="molecule type" value="Genomic_DNA"/>
</dbReference>
<gene>
    <name evidence="1" type="ORF">FLP10_11540</name>
</gene>
<sequence length="149" mass="15790">MIVNIAGVGITKGGIHWGDLQLEHGYGMVAAQLQAGRANDLLGVAFAARRDNPIRYVLYHPGFTRSGDLSPLPPVLRASIRAAARLSARPVTESVAPIHDFIDRPPSAPLTAIDRDKPVPLTLSTLDPADAERLAGITGSLLATIRGRS</sequence>
<evidence type="ECO:0000313" key="1">
    <source>
        <dbReference type="EMBL" id="QEO14976.1"/>
    </source>
</evidence>
<dbReference type="KEGG" id="ail:FLP10_11540"/>
<reference evidence="1 2" key="1">
    <citation type="submission" date="2019-09" db="EMBL/GenBank/DDBJ databases">
        <title>Genome sequencing of strain KACC 19306.</title>
        <authorList>
            <person name="Heo J."/>
            <person name="Kim S.-J."/>
            <person name="Kim J.-S."/>
            <person name="Hong S.-B."/>
            <person name="Kwon S.-W."/>
        </authorList>
    </citation>
    <scope>NUCLEOTIDE SEQUENCE [LARGE SCALE GENOMIC DNA]</scope>
    <source>
        <strain evidence="1 2">KACC 19306</strain>
    </source>
</reference>
<keyword evidence="2" id="KW-1185">Reference proteome</keyword>
<dbReference type="RefSeq" id="WP_149160995.1">
    <property type="nucleotide sequence ID" value="NZ_CP043505.1"/>
</dbReference>
<protein>
    <submittedName>
        <fullName evidence="1">Uncharacterized protein</fullName>
    </submittedName>
</protein>
<organism evidence="1 2">
    <name type="scientific">Agromyces intestinalis</name>
    <dbReference type="NCBI Taxonomy" id="2592652"/>
    <lineage>
        <taxon>Bacteria</taxon>
        <taxon>Bacillati</taxon>
        <taxon>Actinomycetota</taxon>
        <taxon>Actinomycetes</taxon>
        <taxon>Micrococcales</taxon>
        <taxon>Microbacteriaceae</taxon>
        <taxon>Agromyces</taxon>
    </lineage>
</organism>